<evidence type="ECO:0000313" key="2">
    <source>
        <dbReference type="Proteomes" id="UP000334990"/>
    </source>
</evidence>
<gene>
    <name evidence="1" type="ORF">Acor_81780</name>
</gene>
<dbReference type="RefSeq" id="WP_155342042.1">
    <property type="nucleotide sequence ID" value="NZ_BAAABN010000055.1"/>
</dbReference>
<dbReference type="EMBL" id="BLAD01000130">
    <property type="protein sequence ID" value="GES06109.1"/>
    <property type="molecule type" value="Genomic_DNA"/>
</dbReference>
<dbReference type="AlphaFoldDB" id="A0A5M3WCN6"/>
<name>A0A5M3WCN6_9ACTN</name>
<evidence type="ECO:0000313" key="1">
    <source>
        <dbReference type="EMBL" id="GES06109.1"/>
    </source>
</evidence>
<organism evidence="1 2">
    <name type="scientific">Acrocarpospora corrugata</name>
    <dbReference type="NCBI Taxonomy" id="35763"/>
    <lineage>
        <taxon>Bacteria</taxon>
        <taxon>Bacillati</taxon>
        <taxon>Actinomycetota</taxon>
        <taxon>Actinomycetes</taxon>
        <taxon>Streptosporangiales</taxon>
        <taxon>Streptosporangiaceae</taxon>
        <taxon>Acrocarpospora</taxon>
    </lineage>
</organism>
<accession>A0A5M3WCN6</accession>
<sequence>MADDAYYSWQEAAFTVNILLAGGVDPENLETGDSIVTLPGGEKYSALMMTREEISRVMDRQQSSAESLGGSYFCTPDLVVVRSRGVAAMIDIVRDLVESEEISRLLPRISNDGILEIPSN</sequence>
<proteinExistence type="predicted"/>
<keyword evidence="2" id="KW-1185">Reference proteome</keyword>
<dbReference type="Proteomes" id="UP000334990">
    <property type="component" value="Unassembled WGS sequence"/>
</dbReference>
<reference evidence="1 2" key="1">
    <citation type="submission" date="2019-10" db="EMBL/GenBank/DDBJ databases">
        <title>Whole genome shotgun sequence of Acrocarpospora corrugata NBRC 13972.</title>
        <authorList>
            <person name="Ichikawa N."/>
            <person name="Kimura A."/>
            <person name="Kitahashi Y."/>
            <person name="Komaki H."/>
            <person name="Oguchi A."/>
        </authorList>
    </citation>
    <scope>NUCLEOTIDE SEQUENCE [LARGE SCALE GENOMIC DNA]</scope>
    <source>
        <strain evidence="1 2">NBRC 13972</strain>
    </source>
</reference>
<comment type="caution">
    <text evidence="1">The sequence shown here is derived from an EMBL/GenBank/DDBJ whole genome shotgun (WGS) entry which is preliminary data.</text>
</comment>
<protein>
    <submittedName>
        <fullName evidence="1">Uncharacterized protein</fullName>
    </submittedName>
</protein>
<dbReference type="OrthoDB" id="3394231at2"/>